<evidence type="ECO:0000313" key="2">
    <source>
        <dbReference type="EMBL" id="RPA87065.1"/>
    </source>
</evidence>
<gene>
    <name evidence="2" type="ORF">BJ508DRAFT_410641</name>
</gene>
<dbReference type="InterPro" id="IPR001810">
    <property type="entry name" value="F-box_dom"/>
</dbReference>
<dbReference type="SUPFAM" id="SSF81383">
    <property type="entry name" value="F-box domain"/>
    <property type="match status" value="1"/>
</dbReference>
<dbReference type="Proteomes" id="UP000275078">
    <property type="component" value="Unassembled WGS sequence"/>
</dbReference>
<protein>
    <recommendedName>
        <fullName evidence="1">F-box domain-containing protein</fullName>
    </recommendedName>
</protein>
<dbReference type="InterPro" id="IPR036047">
    <property type="entry name" value="F-box-like_dom_sf"/>
</dbReference>
<reference evidence="2 3" key="1">
    <citation type="journal article" date="2018" name="Nat. Ecol. Evol.">
        <title>Pezizomycetes genomes reveal the molecular basis of ectomycorrhizal truffle lifestyle.</title>
        <authorList>
            <person name="Murat C."/>
            <person name="Payen T."/>
            <person name="Noel B."/>
            <person name="Kuo A."/>
            <person name="Morin E."/>
            <person name="Chen J."/>
            <person name="Kohler A."/>
            <person name="Krizsan K."/>
            <person name="Balestrini R."/>
            <person name="Da Silva C."/>
            <person name="Montanini B."/>
            <person name="Hainaut M."/>
            <person name="Levati E."/>
            <person name="Barry K.W."/>
            <person name="Belfiori B."/>
            <person name="Cichocki N."/>
            <person name="Clum A."/>
            <person name="Dockter R.B."/>
            <person name="Fauchery L."/>
            <person name="Guy J."/>
            <person name="Iotti M."/>
            <person name="Le Tacon F."/>
            <person name="Lindquist E.A."/>
            <person name="Lipzen A."/>
            <person name="Malagnac F."/>
            <person name="Mello A."/>
            <person name="Molinier V."/>
            <person name="Miyauchi S."/>
            <person name="Poulain J."/>
            <person name="Riccioni C."/>
            <person name="Rubini A."/>
            <person name="Sitrit Y."/>
            <person name="Splivallo R."/>
            <person name="Traeger S."/>
            <person name="Wang M."/>
            <person name="Zifcakova L."/>
            <person name="Wipf D."/>
            <person name="Zambonelli A."/>
            <person name="Paolocci F."/>
            <person name="Nowrousian M."/>
            <person name="Ottonello S."/>
            <person name="Baldrian P."/>
            <person name="Spatafora J.W."/>
            <person name="Henrissat B."/>
            <person name="Nagy L.G."/>
            <person name="Aury J.M."/>
            <person name="Wincker P."/>
            <person name="Grigoriev I.V."/>
            <person name="Bonfante P."/>
            <person name="Martin F.M."/>
        </authorList>
    </citation>
    <scope>NUCLEOTIDE SEQUENCE [LARGE SCALE GENOMIC DNA]</scope>
    <source>
        <strain evidence="2 3">RN42</strain>
    </source>
</reference>
<dbReference type="EMBL" id="ML119647">
    <property type="protein sequence ID" value="RPA87065.1"/>
    <property type="molecule type" value="Genomic_DNA"/>
</dbReference>
<organism evidence="2 3">
    <name type="scientific">Ascobolus immersus RN42</name>
    <dbReference type="NCBI Taxonomy" id="1160509"/>
    <lineage>
        <taxon>Eukaryota</taxon>
        <taxon>Fungi</taxon>
        <taxon>Dikarya</taxon>
        <taxon>Ascomycota</taxon>
        <taxon>Pezizomycotina</taxon>
        <taxon>Pezizomycetes</taxon>
        <taxon>Pezizales</taxon>
        <taxon>Ascobolaceae</taxon>
        <taxon>Ascobolus</taxon>
    </lineage>
</organism>
<feature type="domain" description="F-box" evidence="1">
    <location>
        <begin position="18"/>
        <end position="65"/>
    </location>
</feature>
<dbReference type="AlphaFoldDB" id="A0A3N4ILR1"/>
<sequence length="150" mass="17445">MDQQTTGTSTMPPQQLSRPHFLALPVEIRLEVYGHCSAFTLLQLSNTCRQTRTDLDEHRSVYQKSFGYDNQISIKTGRVLQLNDVMRLDTSVEYHLFMRMYTNGRILCCGFCHNIFTGGNRTSFWRQNLCRLCKLSMDNPSWKRRGTVGR</sequence>
<keyword evidence="3" id="KW-1185">Reference proteome</keyword>
<evidence type="ECO:0000313" key="3">
    <source>
        <dbReference type="Proteomes" id="UP000275078"/>
    </source>
</evidence>
<accession>A0A3N4ILR1</accession>
<evidence type="ECO:0000259" key="1">
    <source>
        <dbReference type="PROSITE" id="PS50181"/>
    </source>
</evidence>
<dbReference type="PROSITE" id="PS50181">
    <property type="entry name" value="FBOX"/>
    <property type="match status" value="1"/>
</dbReference>
<proteinExistence type="predicted"/>
<name>A0A3N4ILR1_ASCIM</name>